<evidence type="ECO:0000256" key="6">
    <source>
        <dbReference type="ARBA" id="ARBA00022898"/>
    </source>
</evidence>
<dbReference type="InterPro" id="IPR023026">
    <property type="entry name" value="Trp_synth_beta/beta-like"/>
</dbReference>
<keyword evidence="4 10" id="KW-0028">Amino-acid biosynthesis</keyword>
<dbReference type="EC" id="4.2.1.20" evidence="3 10"/>
<dbReference type="InterPro" id="IPR001926">
    <property type="entry name" value="TrpB-like_PALP"/>
</dbReference>
<feature type="domain" description="Tryptophan synthase beta chain-like PALP" evidence="11">
    <location>
        <begin position="119"/>
        <end position="447"/>
    </location>
</feature>
<dbReference type="FunFam" id="3.40.50.1100:FF:000004">
    <property type="entry name" value="Tryptophan synthase beta chain"/>
    <property type="match status" value="1"/>
</dbReference>
<dbReference type="CDD" id="cd06446">
    <property type="entry name" value="Trp-synth_B"/>
    <property type="match status" value="1"/>
</dbReference>
<dbReference type="SUPFAM" id="SSF53686">
    <property type="entry name" value="Tryptophan synthase beta subunit-like PLP-dependent enzymes"/>
    <property type="match status" value="1"/>
</dbReference>
<keyword evidence="13" id="KW-1185">Reference proteome</keyword>
<organism evidence="12 13">
    <name type="scientific">Coccomyxa viridis</name>
    <dbReference type="NCBI Taxonomy" id="1274662"/>
    <lineage>
        <taxon>Eukaryota</taxon>
        <taxon>Viridiplantae</taxon>
        <taxon>Chlorophyta</taxon>
        <taxon>core chlorophytes</taxon>
        <taxon>Trebouxiophyceae</taxon>
        <taxon>Trebouxiophyceae incertae sedis</taxon>
        <taxon>Coccomyxaceae</taxon>
        <taxon>Coccomyxa</taxon>
    </lineage>
</organism>
<dbReference type="Pfam" id="PF00291">
    <property type="entry name" value="PALP"/>
    <property type="match status" value="1"/>
</dbReference>
<evidence type="ECO:0000259" key="11">
    <source>
        <dbReference type="Pfam" id="PF00291"/>
    </source>
</evidence>
<gene>
    <name evidence="12" type="primary">TSB2</name>
    <name evidence="12" type="ORF">CVIRNUC_009358</name>
</gene>
<dbReference type="InterPro" id="IPR006654">
    <property type="entry name" value="Trp_synth_beta"/>
</dbReference>
<evidence type="ECO:0000256" key="9">
    <source>
        <dbReference type="ARBA" id="ARBA00049047"/>
    </source>
</evidence>
<name>A0AAV1II75_9CHLO</name>
<keyword evidence="5 10" id="KW-0822">Tryptophan biosynthesis</keyword>
<evidence type="ECO:0000256" key="2">
    <source>
        <dbReference type="ARBA" id="ARBA00004733"/>
    </source>
</evidence>
<reference evidence="12 13" key="1">
    <citation type="submission" date="2023-10" db="EMBL/GenBank/DDBJ databases">
        <authorList>
            <person name="Maclean D."/>
            <person name="Macfadyen A."/>
        </authorList>
    </citation>
    <scope>NUCLEOTIDE SEQUENCE [LARGE SCALE GENOMIC DNA]</scope>
</reference>
<keyword evidence="8 10" id="KW-0456">Lyase</keyword>
<evidence type="ECO:0000256" key="4">
    <source>
        <dbReference type="ARBA" id="ARBA00022605"/>
    </source>
</evidence>
<dbReference type="GO" id="GO:0004834">
    <property type="term" value="F:tryptophan synthase activity"/>
    <property type="evidence" value="ECO:0007669"/>
    <property type="project" value="UniProtKB-EC"/>
</dbReference>
<dbReference type="AlphaFoldDB" id="A0AAV1II75"/>
<dbReference type="PANTHER" id="PTHR48077:SF3">
    <property type="entry name" value="TRYPTOPHAN SYNTHASE"/>
    <property type="match status" value="1"/>
</dbReference>
<evidence type="ECO:0000256" key="3">
    <source>
        <dbReference type="ARBA" id="ARBA00012043"/>
    </source>
</evidence>
<dbReference type="PIRSF" id="PIRSF001413">
    <property type="entry name" value="Trp_syn_beta"/>
    <property type="match status" value="1"/>
</dbReference>
<accession>A0AAV1II75</accession>
<dbReference type="Proteomes" id="UP001314263">
    <property type="component" value="Unassembled WGS sequence"/>
</dbReference>
<comment type="caution">
    <text evidence="12">The sequence shown here is derived from an EMBL/GenBank/DDBJ whole genome shotgun (WGS) entry which is preliminary data.</text>
</comment>
<dbReference type="EMBL" id="CAUYUE010000014">
    <property type="protein sequence ID" value="CAK0786145.1"/>
    <property type="molecule type" value="Genomic_DNA"/>
</dbReference>
<dbReference type="Gene3D" id="3.40.50.1100">
    <property type="match status" value="2"/>
</dbReference>
<comment type="catalytic activity">
    <reaction evidence="9 10">
        <text>(1S,2R)-1-C-(indol-3-yl)glycerol 3-phosphate + L-serine = D-glyceraldehyde 3-phosphate + L-tryptophan + H2O</text>
        <dbReference type="Rhea" id="RHEA:10532"/>
        <dbReference type="ChEBI" id="CHEBI:15377"/>
        <dbReference type="ChEBI" id="CHEBI:33384"/>
        <dbReference type="ChEBI" id="CHEBI:57912"/>
        <dbReference type="ChEBI" id="CHEBI:58866"/>
        <dbReference type="ChEBI" id="CHEBI:59776"/>
        <dbReference type="EC" id="4.2.1.20"/>
    </reaction>
</comment>
<comment type="cofactor">
    <cofactor evidence="1 10">
        <name>pyridoxal 5'-phosphate</name>
        <dbReference type="ChEBI" id="CHEBI:597326"/>
    </cofactor>
</comment>
<dbReference type="HAMAP" id="MF_00133">
    <property type="entry name" value="Trp_synth_beta"/>
    <property type="match status" value="1"/>
</dbReference>
<evidence type="ECO:0000256" key="10">
    <source>
        <dbReference type="RuleBase" id="RU003663"/>
    </source>
</evidence>
<dbReference type="PANTHER" id="PTHR48077">
    <property type="entry name" value="TRYPTOPHAN SYNTHASE-RELATED"/>
    <property type="match status" value="1"/>
</dbReference>
<proteinExistence type="inferred from homology"/>
<sequence length="466" mass="50726">MKGAVLDGQGCLAKQQLQCSILGGQQRLVNTQSRGTKRSRHTKRDSGTMAIAAEPLIAERNTSTQRPDRDGRFGRFGGKYVPETLIGALTELEQEYTKAMNDPGFKAEFAAILKDYVGRESPLYHAERLSEHYRRPDGSRAEIYLKREDLNHTGAHKINNSLGQALLCLRMNKRRIIAETGAGQHGVATATVCAKFGLPCIIYMGAKDMERQALNVFRMRLLGAEVRPVHSGTATLKDATSEAIRDWVTNVETTHYILGSAAGPHPYPMMVRDFQAVIGEETRRQCEAAFGGKPDILLACVGGGSNAIGLFHEFVDDEDVRLIGIEAGGEGVKTSKHAATLTMGSPGVLHGSFSYLLQDEEGQIIDPHSISAGLDYPGIGPEHSYLKELGRAEYFAVTDEEALEAFVRVSRLEGIIPALETSHAFAHLDRLCPTLTDGTRIVINLSGRGDKDVNTAAQRLDISGKA</sequence>
<evidence type="ECO:0000256" key="1">
    <source>
        <dbReference type="ARBA" id="ARBA00001933"/>
    </source>
</evidence>
<keyword evidence="7 10" id="KW-0057">Aromatic amino acid biosynthesis</keyword>
<protein>
    <recommendedName>
        <fullName evidence="3 10">Tryptophan synthase</fullName>
        <ecNumber evidence="3 10">4.2.1.20</ecNumber>
    </recommendedName>
</protein>
<evidence type="ECO:0000256" key="5">
    <source>
        <dbReference type="ARBA" id="ARBA00022822"/>
    </source>
</evidence>
<dbReference type="PROSITE" id="PS00168">
    <property type="entry name" value="TRP_SYNTHASE_BETA"/>
    <property type="match status" value="1"/>
</dbReference>
<dbReference type="InterPro" id="IPR036052">
    <property type="entry name" value="TrpB-like_PALP_sf"/>
</dbReference>
<dbReference type="GO" id="GO:0005737">
    <property type="term" value="C:cytoplasm"/>
    <property type="evidence" value="ECO:0007669"/>
    <property type="project" value="TreeGrafter"/>
</dbReference>
<dbReference type="NCBIfam" id="TIGR00263">
    <property type="entry name" value="trpB"/>
    <property type="match status" value="1"/>
</dbReference>
<evidence type="ECO:0000256" key="7">
    <source>
        <dbReference type="ARBA" id="ARBA00023141"/>
    </source>
</evidence>
<dbReference type="FunFam" id="3.40.50.1100:FF:000001">
    <property type="entry name" value="Tryptophan synthase beta chain"/>
    <property type="match status" value="1"/>
</dbReference>
<keyword evidence="6 10" id="KW-0663">Pyridoxal phosphate</keyword>
<dbReference type="InterPro" id="IPR006653">
    <property type="entry name" value="Trp_synth_b_CS"/>
</dbReference>
<evidence type="ECO:0000313" key="13">
    <source>
        <dbReference type="Proteomes" id="UP001314263"/>
    </source>
</evidence>
<comment type="pathway">
    <text evidence="2 10">Amino-acid biosynthesis; L-tryptophan biosynthesis; L-tryptophan from chorismate: step 5/5.</text>
</comment>
<evidence type="ECO:0000313" key="12">
    <source>
        <dbReference type="EMBL" id="CAK0786145.1"/>
    </source>
</evidence>
<evidence type="ECO:0000256" key="8">
    <source>
        <dbReference type="ARBA" id="ARBA00023239"/>
    </source>
</evidence>